<reference evidence="2" key="1">
    <citation type="journal article" date="2014" name="Int. J. Syst. Evol. Microbiol.">
        <title>Complete genome sequence of Corynebacterium casei LMG S-19264T (=DSM 44701T), isolated from a smear-ripened cheese.</title>
        <authorList>
            <consortium name="US DOE Joint Genome Institute (JGI-PGF)"/>
            <person name="Walter F."/>
            <person name="Albersmeier A."/>
            <person name="Kalinowski J."/>
            <person name="Ruckert C."/>
        </authorList>
    </citation>
    <scope>NUCLEOTIDE SEQUENCE</scope>
    <source>
        <strain evidence="2">KCTC 12368</strain>
    </source>
</reference>
<organism evidence="2 3">
    <name type="scientific">Echinicola pacifica</name>
    <dbReference type="NCBI Taxonomy" id="346377"/>
    <lineage>
        <taxon>Bacteria</taxon>
        <taxon>Pseudomonadati</taxon>
        <taxon>Bacteroidota</taxon>
        <taxon>Cytophagia</taxon>
        <taxon>Cytophagales</taxon>
        <taxon>Cyclobacteriaceae</taxon>
        <taxon>Echinicola</taxon>
    </lineage>
</organism>
<dbReference type="InterPro" id="IPR036514">
    <property type="entry name" value="SGNH_hydro_sf"/>
</dbReference>
<sequence>MKRFILFVIFSFGAYLPLFSQHYKIPEGVERIVFLGNSISYQGTYIEYIETFLRLKYPEREFTFINVGLPSETVSGLSEPNHAGGDFPRPDLHERLNRVLALTQPDMVFSCYGMNDGIYLPFDTERFNKYQEGIDWLDEQVKASGANIVHITPPIYDERKGAAYANVLDIYSDWLLSKRYTDQWEVIDLHWPMRKSLEDQRLEDSTFAFAKDGVHPDAAGHFLMAREILLSLGESDLQGRKDWQEVIDSFENGEQLFMLVEQQQKMMKDAWLSYIGHLRPRMNTGLPMEEAMKNYEQFKLEVGKIQ</sequence>
<evidence type="ECO:0000259" key="1">
    <source>
        <dbReference type="Pfam" id="PF13472"/>
    </source>
</evidence>
<dbReference type="AlphaFoldDB" id="A0A918Q134"/>
<dbReference type="Pfam" id="PF13472">
    <property type="entry name" value="Lipase_GDSL_2"/>
    <property type="match status" value="1"/>
</dbReference>
<dbReference type="SUPFAM" id="SSF52266">
    <property type="entry name" value="SGNH hydrolase"/>
    <property type="match status" value="1"/>
</dbReference>
<accession>A0A918Q134</accession>
<name>A0A918Q134_9BACT</name>
<dbReference type="InterPro" id="IPR051532">
    <property type="entry name" value="Ester_Hydrolysis_Enzymes"/>
</dbReference>
<evidence type="ECO:0000313" key="2">
    <source>
        <dbReference type="EMBL" id="GGZ29122.1"/>
    </source>
</evidence>
<proteinExistence type="predicted"/>
<reference evidence="2" key="2">
    <citation type="submission" date="2020-09" db="EMBL/GenBank/DDBJ databases">
        <authorList>
            <person name="Sun Q."/>
            <person name="Kim S."/>
        </authorList>
    </citation>
    <scope>NUCLEOTIDE SEQUENCE</scope>
    <source>
        <strain evidence="2">KCTC 12368</strain>
    </source>
</reference>
<dbReference type="GO" id="GO:0004622">
    <property type="term" value="F:phosphatidylcholine lysophospholipase activity"/>
    <property type="evidence" value="ECO:0007669"/>
    <property type="project" value="TreeGrafter"/>
</dbReference>
<feature type="domain" description="SGNH hydrolase-type esterase" evidence="1">
    <location>
        <begin position="34"/>
        <end position="221"/>
    </location>
</feature>
<dbReference type="Proteomes" id="UP000619457">
    <property type="component" value="Unassembled WGS sequence"/>
</dbReference>
<protein>
    <recommendedName>
        <fullName evidence="1">SGNH hydrolase-type esterase domain-containing protein</fullName>
    </recommendedName>
</protein>
<dbReference type="InterPro" id="IPR013830">
    <property type="entry name" value="SGNH_hydro"/>
</dbReference>
<comment type="caution">
    <text evidence="2">The sequence shown here is derived from an EMBL/GenBank/DDBJ whole genome shotgun (WGS) entry which is preliminary data.</text>
</comment>
<dbReference type="CDD" id="cd01834">
    <property type="entry name" value="SGNH_hydrolase_like_2"/>
    <property type="match status" value="1"/>
</dbReference>
<evidence type="ECO:0000313" key="3">
    <source>
        <dbReference type="Proteomes" id="UP000619457"/>
    </source>
</evidence>
<dbReference type="EMBL" id="BMWX01000003">
    <property type="protein sequence ID" value="GGZ29122.1"/>
    <property type="molecule type" value="Genomic_DNA"/>
</dbReference>
<keyword evidence="3" id="KW-1185">Reference proteome</keyword>
<dbReference type="Gene3D" id="3.40.50.1110">
    <property type="entry name" value="SGNH hydrolase"/>
    <property type="match status" value="1"/>
</dbReference>
<dbReference type="PANTHER" id="PTHR30383">
    <property type="entry name" value="THIOESTERASE 1/PROTEASE 1/LYSOPHOSPHOLIPASE L1"/>
    <property type="match status" value="1"/>
</dbReference>
<dbReference type="PANTHER" id="PTHR30383:SF5">
    <property type="entry name" value="SGNH HYDROLASE-TYPE ESTERASE DOMAIN-CONTAINING PROTEIN"/>
    <property type="match status" value="1"/>
</dbReference>
<dbReference type="RefSeq" id="WP_018472799.1">
    <property type="nucleotide sequence ID" value="NZ_BMWX01000003.1"/>
</dbReference>
<gene>
    <name evidence="2" type="ORF">GCM10007049_22820</name>
</gene>